<feature type="region of interest" description="Disordered" evidence="1">
    <location>
        <begin position="1"/>
        <end position="21"/>
    </location>
</feature>
<comment type="caution">
    <text evidence="2">The sequence shown here is derived from an EMBL/GenBank/DDBJ whole genome shotgun (WGS) entry which is preliminary data.</text>
</comment>
<dbReference type="EMBL" id="BSXT01002780">
    <property type="protein sequence ID" value="GMF50851.1"/>
    <property type="molecule type" value="Genomic_DNA"/>
</dbReference>
<sequence>MRSEDAIFGGNSVGLDNAKDPSPMAYIPVRFHKYHQQRLGSSDSPTTQYPQIDWIQRRRRGETEGHAKQAILAVQQILDTTATICRDEANDGYEFYISERYGVREAQSTSDASDYEDDMTAPLKRPRRQA</sequence>
<evidence type="ECO:0000313" key="3">
    <source>
        <dbReference type="Proteomes" id="UP001165121"/>
    </source>
</evidence>
<name>A0A9W6XZ84_9STRA</name>
<reference evidence="2" key="1">
    <citation type="submission" date="2023-04" db="EMBL/GenBank/DDBJ databases">
        <title>Phytophthora fragariaefolia NBRC 109709.</title>
        <authorList>
            <person name="Ichikawa N."/>
            <person name="Sato H."/>
            <person name="Tonouchi N."/>
        </authorList>
    </citation>
    <scope>NUCLEOTIDE SEQUENCE</scope>
    <source>
        <strain evidence="2">NBRC 109709</strain>
    </source>
</reference>
<evidence type="ECO:0000256" key="1">
    <source>
        <dbReference type="SAM" id="MobiDB-lite"/>
    </source>
</evidence>
<organism evidence="2 3">
    <name type="scientific">Phytophthora fragariaefolia</name>
    <dbReference type="NCBI Taxonomy" id="1490495"/>
    <lineage>
        <taxon>Eukaryota</taxon>
        <taxon>Sar</taxon>
        <taxon>Stramenopiles</taxon>
        <taxon>Oomycota</taxon>
        <taxon>Peronosporomycetes</taxon>
        <taxon>Peronosporales</taxon>
        <taxon>Peronosporaceae</taxon>
        <taxon>Phytophthora</taxon>
    </lineage>
</organism>
<evidence type="ECO:0000313" key="2">
    <source>
        <dbReference type="EMBL" id="GMF50851.1"/>
    </source>
</evidence>
<proteinExistence type="predicted"/>
<dbReference type="Proteomes" id="UP001165121">
    <property type="component" value="Unassembled WGS sequence"/>
</dbReference>
<gene>
    <name evidence="2" type="ORF">Pfra01_002038400</name>
</gene>
<accession>A0A9W6XZ84</accession>
<feature type="region of interest" description="Disordered" evidence="1">
    <location>
        <begin position="105"/>
        <end position="130"/>
    </location>
</feature>
<keyword evidence="3" id="KW-1185">Reference proteome</keyword>
<protein>
    <submittedName>
        <fullName evidence="2">Unnamed protein product</fullName>
    </submittedName>
</protein>
<dbReference type="AlphaFoldDB" id="A0A9W6XZ84"/>